<dbReference type="AlphaFoldDB" id="A0ABD0PY11"/>
<evidence type="ECO:0000259" key="1">
    <source>
        <dbReference type="PROSITE" id="PS50951"/>
    </source>
</evidence>
<feature type="domain" description="SARAH" evidence="1">
    <location>
        <begin position="1"/>
        <end position="40"/>
    </location>
</feature>
<accession>A0ABD0PY11</accession>
<dbReference type="InterPro" id="IPR030030">
    <property type="entry name" value="Sav"/>
</dbReference>
<comment type="caution">
    <text evidence="2">The sequence shown here is derived from an EMBL/GenBank/DDBJ whole genome shotgun (WGS) entry which is preliminary data.</text>
</comment>
<dbReference type="PANTHER" id="PTHR47522:SF2">
    <property type="entry name" value="PROTEIN SALVADOR HOMOLOG 1"/>
    <property type="match status" value="1"/>
</dbReference>
<feature type="non-terminal residue" evidence="2">
    <location>
        <position position="58"/>
    </location>
</feature>
<dbReference type="InterPro" id="IPR011524">
    <property type="entry name" value="SARAH_dom"/>
</dbReference>
<reference evidence="2 3" key="1">
    <citation type="submission" date="2024-05" db="EMBL/GenBank/DDBJ databases">
        <title>Genome sequencing and assembly of Indian major carp, Cirrhinus mrigala (Hamilton, 1822).</title>
        <authorList>
            <person name="Mohindra V."/>
            <person name="Chowdhury L.M."/>
            <person name="Lal K."/>
            <person name="Jena J.K."/>
        </authorList>
    </citation>
    <scope>NUCLEOTIDE SEQUENCE [LARGE SCALE GENOMIC DNA]</scope>
    <source>
        <strain evidence="2">CM1030</strain>
        <tissue evidence="2">Blood</tissue>
    </source>
</reference>
<keyword evidence="3" id="KW-1185">Reference proteome</keyword>
<protein>
    <recommendedName>
        <fullName evidence="1">SARAH domain-containing protein</fullName>
    </recommendedName>
</protein>
<proteinExistence type="predicted"/>
<evidence type="ECO:0000313" key="2">
    <source>
        <dbReference type="EMBL" id="KAL0178323.1"/>
    </source>
</evidence>
<evidence type="ECO:0000313" key="3">
    <source>
        <dbReference type="Proteomes" id="UP001529510"/>
    </source>
</evidence>
<dbReference type="PROSITE" id="PS50951">
    <property type="entry name" value="SARAH"/>
    <property type="match status" value="1"/>
</dbReference>
<sequence length="58" mass="7016">MMDLDTYQGMLKLLFMKELECIVKSYEAYRQALLTELDTRKQRQQWYAQQPAKNFPPN</sequence>
<dbReference type="EMBL" id="JAMKFB020000013">
    <property type="protein sequence ID" value="KAL0178323.1"/>
    <property type="molecule type" value="Genomic_DNA"/>
</dbReference>
<dbReference type="Proteomes" id="UP001529510">
    <property type="component" value="Unassembled WGS sequence"/>
</dbReference>
<dbReference type="PANTHER" id="PTHR47522">
    <property type="entry name" value="SALVADOR FAMILY WW DOMAIN-CONTAINING PROTEIN 1"/>
    <property type="match status" value="1"/>
</dbReference>
<organism evidence="2 3">
    <name type="scientific">Cirrhinus mrigala</name>
    <name type="common">Mrigala</name>
    <dbReference type="NCBI Taxonomy" id="683832"/>
    <lineage>
        <taxon>Eukaryota</taxon>
        <taxon>Metazoa</taxon>
        <taxon>Chordata</taxon>
        <taxon>Craniata</taxon>
        <taxon>Vertebrata</taxon>
        <taxon>Euteleostomi</taxon>
        <taxon>Actinopterygii</taxon>
        <taxon>Neopterygii</taxon>
        <taxon>Teleostei</taxon>
        <taxon>Ostariophysi</taxon>
        <taxon>Cypriniformes</taxon>
        <taxon>Cyprinidae</taxon>
        <taxon>Labeoninae</taxon>
        <taxon>Labeonini</taxon>
        <taxon>Cirrhinus</taxon>
    </lineage>
</organism>
<gene>
    <name evidence="2" type="ORF">M9458_027217</name>
</gene>
<name>A0ABD0PY11_CIRMR</name>